<evidence type="ECO:0000256" key="3">
    <source>
        <dbReference type="ARBA" id="ARBA00022737"/>
    </source>
</evidence>
<dbReference type="AlphaFoldDB" id="A0A8S4EPW0"/>
<keyword evidence="6" id="KW-0238">DNA-binding</keyword>
<reference evidence="11" key="1">
    <citation type="submission" date="2020-11" db="EMBL/GenBank/DDBJ databases">
        <authorList>
            <person name="Whiteford S."/>
        </authorList>
    </citation>
    <scope>NUCLEOTIDE SEQUENCE</scope>
</reference>
<evidence type="ECO:0000256" key="9">
    <source>
        <dbReference type="SAM" id="MobiDB-lite"/>
    </source>
</evidence>
<keyword evidence="3" id="KW-0677">Repeat</keyword>
<evidence type="ECO:0000259" key="10">
    <source>
        <dbReference type="PROSITE" id="PS50157"/>
    </source>
</evidence>
<dbReference type="SMART" id="SM00355">
    <property type="entry name" value="ZnF_C2H2"/>
    <property type="match status" value="2"/>
</dbReference>
<keyword evidence="2" id="KW-0479">Metal-binding</keyword>
<evidence type="ECO:0000256" key="2">
    <source>
        <dbReference type="ARBA" id="ARBA00022723"/>
    </source>
</evidence>
<evidence type="ECO:0000256" key="5">
    <source>
        <dbReference type="ARBA" id="ARBA00022833"/>
    </source>
</evidence>
<feature type="compositionally biased region" description="Low complexity" evidence="9">
    <location>
        <begin position="38"/>
        <end position="62"/>
    </location>
</feature>
<dbReference type="PANTHER" id="PTHR16515:SF49">
    <property type="entry name" value="GASTRULA ZINC FINGER PROTEIN XLCGF49.1-LIKE-RELATED"/>
    <property type="match status" value="1"/>
</dbReference>
<dbReference type="Gene3D" id="3.30.160.60">
    <property type="entry name" value="Classic Zinc Finger"/>
    <property type="match status" value="2"/>
</dbReference>
<evidence type="ECO:0000256" key="4">
    <source>
        <dbReference type="ARBA" id="ARBA00022771"/>
    </source>
</evidence>
<dbReference type="Proteomes" id="UP000653454">
    <property type="component" value="Unassembled WGS sequence"/>
</dbReference>
<proteinExistence type="predicted"/>
<dbReference type="PROSITE" id="PS50157">
    <property type="entry name" value="ZINC_FINGER_C2H2_2"/>
    <property type="match status" value="2"/>
</dbReference>
<feature type="domain" description="C2H2-type" evidence="10">
    <location>
        <begin position="108"/>
        <end position="135"/>
    </location>
</feature>
<dbReference type="PANTHER" id="PTHR16515">
    <property type="entry name" value="PR DOMAIN ZINC FINGER PROTEIN"/>
    <property type="match status" value="1"/>
</dbReference>
<dbReference type="InterPro" id="IPR013087">
    <property type="entry name" value="Znf_C2H2_type"/>
</dbReference>
<keyword evidence="4 8" id="KW-0863">Zinc-finger</keyword>
<keyword evidence="12" id="KW-1185">Reference proteome</keyword>
<comment type="subcellular location">
    <subcellularLocation>
        <location evidence="1">Nucleus</location>
    </subcellularLocation>
</comment>
<dbReference type="EMBL" id="CAJHNJ030000020">
    <property type="protein sequence ID" value="CAG9117525.1"/>
    <property type="molecule type" value="Genomic_DNA"/>
</dbReference>
<feature type="domain" description="C2H2-type" evidence="10">
    <location>
        <begin position="80"/>
        <end position="107"/>
    </location>
</feature>
<dbReference type="PROSITE" id="PS00028">
    <property type="entry name" value="ZINC_FINGER_C2H2_1"/>
    <property type="match status" value="2"/>
</dbReference>
<dbReference type="InterPro" id="IPR050331">
    <property type="entry name" value="Zinc_finger"/>
</dbReference>
<accession>A0A8S4EPW0</accession>
<dbReference type="SUPFAM" id="SSF57667">
    <property type="entry name" value="beta-beta-alpha zinc fingers"/>
    <property type="match status" value="2"/>
</dbReference>
<comment type="caution">
    <text evidence="11">The sequence shown here is derived from an EMBL/GenBank/DDBJ whole genome shotgun (WGS) entry which is preliminary data.</text>
</comment>
<dbReference type="GO" id="GO:0005634">
    <property type="term" value="C:nucleus"/>
    <property type="evidence" value="ECO:0007669"/>
    <property type="project" value="UniProtKB-SubCell"/>
</dbReference>
<evidence type="ECO:0000313" key="12">
    <source>
        <dbReference type="Proteomes" id="UP000653454"/>
    </source>
</evidence>
<evidence type="ECO:0000256" key="6">
    <source>
        <dbReference type="ARBA" id="ARBA00023125"/>
    </source>
</evidence>
<dbReference type="GO" id="GO:0003677">
    <property type="term" value="F:DNA binding"/>
    <property type="evidence" value="ECO:0007669"/>
    <property type="project" value="UniProtKB-KW"/>
</dbReference>
<evidence type="ECO:0000313" key="11">
    <source>
        <dbReference type="EMBL" id="CAG9117525.1"/>
    </source>
</evidence>
<gene>
    <name evidence="11" type="ORF">PLXY2_LOCUS6259</name>
</gene>
<dbReference type="FunFam" id="3.30.160.60:FF:001182">
    <property type="entry name" value="Zinc finger, C2H2 type"/>
    <property type="match status" value="1"/>
</dbReference>
<feature type="region of interest" description="Disordered" evidence="9">
    <location>
        <begin position="37"/>
        <end position="71"/>
    </location>
</feature>
<dbReference type="Pfam" id="PF00096">
    <property type="entry name" value="zf-C2H2"/>
    <property type="match status" value="1"/>
</dbReference>
<keyword evidence="5" id="KW-0862">Zinc</keyword>
<evidence type="ECO:0000256" key="8">
    <source>
        <dbReference type="PROSITE-ProRule" id="PRU00042"/>
    </source>
</evidence>
<evidence type="ECO:0000256" key="1">
    <source>
        <dbReference type="ARBA" id="ARBA00004123"/>
    </source>
</evidence>
<keyword evidence="7" id="KW-0539">Nucleus</keyword>
<sequence length="193" mass="22264">MIMLFKGNSSRLEHLIEKIQANKENHDVTPDEIKEALGSAGSTAGSSWPPSTPSRSPTSTPTDEPADDAYTLGATDHTPYQCQFCDKAFPRLSYLKKHEQTHSDQMPFRCSFCSRLFKHKRSRDRHVKLHTGDRKYRCAHCEAAFSRRSDQWGYHHRHKLLDQWDYHHQTLAMLICQVKLCQYRTARPPSHAG</sequence>
<organism evidence="11 12">
    <name type="scientific">Plutella xylostella</name>
    <name type="common">Diamondback moth</name>
    <name type="synonym">Plutella maculipennis</name>
    <dbReference type="NCBI Taxonomy" id="51655"/>
    <lineage>
        <taxon>Eukaryota</taxon>
        <taxon>Metazoa</taxon>
        <taxon>Ecdysozoa</taxon>
        <taxon>Arthropoda</taxon>
        <taxon>Hexapoda</taxon>
        <taxon>Insecta</taxon>
        <taxon>Pterygota</taxon>
        <taxon>Neoptera</taxon>
        <taxon>Endopterygota</taxon>
        <taxon>Lepidoptera</taxon>
        <taxon>Glossata</taxon>
        <taxon>Ditrysia</taxon>
        <taxon>Yponomeutoidea</taxon>
        <taxon>Plutellidae</taxon>
        <taxon>Plutella</taxon>
    </lineage>
</organism>
<dbReference type="InterPro" id="IPR036236">
    <property type="entry name" value="Znf_C2H2_sf"/>
</dbReference>
<dbReference type="GO" id="GO:0008270">
    <property type="term" value="F:zinc ion binding"/>
    <property type="evidence" value="ECO:0007669"/>
    <property type="project" value="UniProtKB-KW"/>
</dbReference>
<protein>
    <submittedName>
        <fullName evidence="11">(diamondback moth) hypothetical protein</fullName>
    </submittedName>
</protein>
<evidence type="ECO:0000256" key="7">
    <source>
        <dbReference type="ARBA" id="ARBA00023242"/>
    </source>
</evidence>
<dbReference type="GO" id="GO:0010468">
    <property type="term" value="P:regulation of gene expression"/>
    <property type="evidence" value="ECO:0007669"/>
    <property type="project" value="TreeGrafter"/>
</dbReference>
<name>A0A8S4EPW0_PLUXY</name>